<evidence type="ECO:0000259" key="3">
    <source>
        <dbReference type="PROSITE" id="PS51202"/>
    </source>
</evidence>
<evidence type="ECO:0000313" key="4">
    <source>
        <dbReference type="EMBL" id="MCP2308367.1"/>
    </source>
</evidence>
<protein>
    <submittedName>
        <fullName evidence="4">Voltage-gated potassium channel Kch</fullName>
    </submittedName>
</protein>
<dbReference type="SUPFAM" id="SSF51735">
    <property type="entry name" value="NAD(P)-binding Rossmann-fold domains"/>
    <property type="match status" value="2"/>
</dbReference>
<accession>A0ABT1ITC0</accession>
<comment type="caution">
    <text evidence="4">The sequence shown here is derived from an EMBL/GenBank/DDBJ whole genome shotgun (WGS) entry which is preliminary data.</text>
</comment>
<feature type="transmembrane region" description="Helical" evidence="1">
    <location>
        <begin position="273"/>
        <end position="292"/>
    </location>
</feature>
<dbReference type="InterPro" id="IPR006037">
    <property type="entry name" value="RCK_C"/>
</dbReference>
<dbReference type="InterPro" id="IPR050721">
    <property type="entry name" value="Trk_Ktr_HKT_K-transport"/>
</dbReference>
<dbReference type="SUPFAM" id="SSF116726">
    <property type="entry name" value="TrkA C-terminal domain-like"/>
    <property type="match status" value="1"/>
</dbReference>
<feature type="domain" description="RCK N-terminal" evidence="2">
    <location>
        <begin position="15"/>
        <end position="137"/>
    </location>
</feature>
<dbReference type="PROSITE" id="PS51201">
    <property type="entry name" value="RCK_N"/>
    <property type="match status" value="2"/>
</dbReference>
<keyword evidence="4" id="KW-0813">Transport</keyword>
<dbReference type="PANTHER" id="PTHR43833:SF11">
    <property type="entry name" value="VOLTAGE-GATED POTASSIUM CHANNEL KCH"/>
    <property type="match status" value="1"/>
</dbReference>
<evidence type="ECO:0000259" key="2">
    <source>
        <dbReference type="PROSITE" id="PS51201"/>
    </source>
</evidence>
<dbReference type="InterPro" id="IPR036291">
    <property type="entry name" value="NAD(P)-bd_dom_sf"/>
</dbReference>
<feature type="domain" description="RCK N-terminal" evidence="2">
    <location>
        <begin position="368"/>
        <end position="486"/>
    </location>
</feature>
<keyword evidence="5" id="KW-1185">Reference proteome</keyword>
<dbReference type="RefSeq" id="WP_253794992.1">
    <property type="nucleotide sequence ID" value="NZ_BAAAUB010000030.1"/>
</dbReference>
<evidence type="ECO:0000313" key="5">
    <source>
        <dbReference type="Proteomes" id="UP001206483"/>
    </source>
</evidence>
<keyword evidence="1" id="KW-0472">Membrane</keyword>
<evidence type="ECO:0000256" key="1">
    <source>
        <dbReference type="SAM" id="Phobius"/>
    </source>
</evidence>
<keyword evidence="4" id="KW-0406">Ion transport</keyword>
<dbReference type="PROSITE" id="PS51202">
    <property type="entry name" value="RCK_C"/>
    <property type="match status" value="1"/>
</dbReference>
<dbReference type="Pfam" id="PF02254">
    <property type="entry name" value="TrkA_N"/>
    <property type="match status" value="2"/>
</dbReference>
<dbReference type="InterPro" id="IPR036721">
    <property type="entry name" value="RCK_C_sf"/>
</dbReference>
<gene>
    <name evidence="4" type="ORF">FHR36_001491</name>
</gene>
<dbReference type="Proteomes" id="UP001206483">
    <property type="component" value="Unassembled WGS sequence"/>
</dbReference>
<keyword evidence="1" id="KW-1133">Transmembrane helix</keyword>
<feature type="domain" description="RCK C-terminal" evidence="3">
    <location>
        <begin position="507"/>
        <end position="589"/>
    </location>
</feature>
<dbReference type="EMBL" id="JAMZDX010000002">
    <property type="protein sequence ID" value="MCP2308367.1"/>
    <property type="molecule type" value="Genomic_DNA"/>
</dbReference>
<proteinExistence type="predicted"/>
<dbReference type="Gene3D" id="3.40.50.720">
    <property type="entry name" value="NAD(P)-binding Rossmann-like Domain"/>
    <property type="match status" value="2"/>
</dbReference>
<keyword evidence="4" id="KW-0407">Ion channel</keyword>
<feature type="transmembrane region" description="Helical" evidence="1">
    <location>
        <begin position="331"/>
        <end position="353"/>
    </location>
</feature>
<sequence length="589" mass="62405">MTDEGRGTPQTGTIRGHYIVCGGNAIAHRLIQELIEQYEVPVVALVPDLAREHGPRIEQLPGVSAVVESATITEDVLRTAGIGTALGIALVDATDQENIHAALTAQQCNAEVRIVLRIFNQRLGEHLERLLPNGIALSGSATAAPAFANGALGRPNSVQVGDRFLYVAHGEDIRDNQVCLVADRIDPNDLGAMRLLPDAGSRASAYIELAQRVGDEGPIEIGRRQDPAPEERGQVAALQALTSEPPLPIPLWKRLRWWGQDALRYFTSARLRMVLTTALVAVLVGAAVLWQHSGSLGWTLYYTLLDVAGAAQPDMPGQELTGGAAGRAAQVLITFCGITFVPVATAIVVEALASGRRGIPRAPGARTRDHVVVVGLGNVGSRVAALVHGTGVPVVCIERDPQARGIEAVRALGLPVVIGDGPLAAQLVRARARHARAVVAVTSDDAANLEAALEARAVRPDIRIVVRLFDDNFAHLVYATLGNVASRSVSYLAAPAFAAALMGREVLGTLSVYRHVLLIAELAADEGSGLIGQDIGDIEGPGGVRVIAVRLARLPREYLWNYADRARRLAAGDRVVVAATRAGLARLIQ</sequence>
<dbReference type="InterPro" id="IPR003148">
    <property type="entry name" value="RCK_N"/>
</dbReference>
<reference evidence="4 5" key="1">
    <citation type="submission" date="2022-06" db="EMBL/GenBank/DDBJ databases">
        <title>Sequencing the genomes of 1000 actinobacteria strains.</title>
        <authorList>
            <person name="Klenk H.-P."/>
        </authorList>
    </citation>
    <scope>NUCLEOTIDE SEQUENCE [LARGE SCALE GENOMIC DNA]</scope>
    <source>
        <strain evidence="4 5">DSM 41656</strain>
    </source>
</reference>
<name>A0ABT1ITC0_9ACTN</name>
<keyword evidence="1" id="KW-0812">Transmembrane</keyword>
<dbReference type="PANTHER" id="PTHR43833">
    <property type="entry name" value="POTASSIUM CHANNEL PROTEIN 2-RELATED-RELATED"/>
    <property type="match status" value="1"/>
</dbReference>
<organism evidence="4 5">
    <name type="scientific">Kitasatospora paracochleata</name>
    <dbReference type="NCBI Taxonomy" id="58354"/>
    <lineage>
        <taxon>Bacteria</taxon>
        <taxon>Bacillati</taxon>
        <taxon>Actinomycetota</taxon>
        <taxon>Actinomycetes</taxon>
        <taxon>Kitasatosporales</taxon>
        <taxon>Streptomycetaceae</taxon>
        <taxon>Kitasatospora</taxon>
    </lineage>
</organism>
<dbReference type="GO" id="GO:0034220">
    <property type="term" value="P:monoatomic ion transmembrane transport"/>
    <property type="evidence" value="ECO:0007669"/>
    <property type="project" value="UniProtKB-KW"/>
</dbReference>